<dbReference type="HOGENOM" id="CLU_024481_0_0_10"/>
<evidence type="ECO:0000256" key="1">
    <source>
        <dbReference type="SAM" id="SignalP"/>
    </source>
</evidence>
<reference evidence="2 3" key="2">
    <citation type="journal article" date="2011" name="Stand. Genomic Sci.">
        <title>Complete genome sequence of Leadbetterella byssophila type strain (4M15).</title>
        <authorList>
            <person name="Abt B."/>
            <person name="Teshima H."/>
            <person name="Lucas S."/>
            <person name="Lapidus A."/>
            <person name="Del Rio T.G."/>
            <person name="Nolan M."/>
            <person name="Tice H."/>
            <person name="Cheng J.F."/>
            <person name="Pitluck S."/>
            <person name="Liolios K."/>
            <person name="Pagani I."/>
            <person name="Ivanova N."/>
            <person name="Mavromatis K."/>
            <person name="Pati A."/>
            <person name="Tapia R."/>
            <person name="Han C."/>
            <person name="Goodwin L."/>
            <person name="Chen A."/>
            <person name="Palaniappan K."/>
            <person name="Land M."/>
            <person name="Hauser L."/>
            <person name="Chang Y.J."/>
            <person name="Jeffries C.D."/>
            <person name="Rohde M."/>
            <person name="Goker M."/>
            <person name="Tindall B.J."/>
            <person name="Detter J.C."/>
            <person name="Woyke T."/>
            <person name="Bristow J."/>
            <person name="Eisen J.A."/>
            <person name="Markowitz V."/>
            <person name="Hugenholtz P."/>
            <person name="Klenk H.P."/>
            <person name="Kyrpides N.C."/>
        </authorList>
    </citation>
    <scope>NUCLEOTIDE SEQUENCE [LARGE SCALE GENOMIC DNA]</scope>
    <source>
        <strain evidence="3">DSM 17132 / JCM 16389 / KACC 11308 / NBRC 106382 / 4M15</strain>
    </source>
</reference>
<dbReference type="InterPro" id="IPR000801">
    <property type="entry name" value="Esterase-like"/>
</dbReference>
<reference key="1">
    <citation type="submission" date="2010-11" db="EMBL/GenBank/DDBJ databases">
        <title>The complete genome of Leadbetterella byssophila DSM 17132.</title>
        <authorList>
            <consortium name="US DOE Joint Genome Institute (JGI-PGF)"/>
            <person name="Lucas S."/>
            <person name="Copeland A."/>
            <person name="Lapidus A."/>
            <person name="Glavina del Rio T."/>
            <person name="Dalin E."/>
            <person name="Tice H."/>
            <person name="Bruce D."/>
            <person name="Goodwin L."/>
            <person name="Pitluck S."/>
            <person name="Kyrpides N."/>
            <person name="Mavromatis K."/>
            <person name="Ivanova N."/>
            <person name="Teshima H."/>
            <person name="Brettin T."/>
            <person name="Detter J.C."/>
            <person name="Han C."/>
            <person name="Tapia R."/>
            <person name="Land M."/>
            <person name="Hauser L."/>
            <person name="Markowitz V."/>
            <person name="Cheng J.-F."/>
            <person name="Hugenholtz P."/>
            <person name="Woyke T."/>
            <person name="Wu D."/>
            <person name="Tindall B."/>
            <person name="Pomrenke H.G."/>
            <person name="Brambilla E."/>
            <person name="Klenk H.-P."/>
            <person name="Eisen J.A."/>
        </authorList>
    </citation>
    <scope>NUCLEOTIDE SEQUENCE [LARGE SCALE GENOMIC DNA]</scope>
    <source>
        <strain>DSM 17132</strain>
    </source>
</reference>
<dbReference type="Proteomes" id="UP000007435">
    <property type="component" value="Chromosome"/>
</dbReference>
<name>E4RUR9_LEAB4</name>
<dbReference type="Pfam" id="PF00756">
    <property type="entry name" value="Esterase"/>
    <property type="match status" value="1"/>
</dbReference>
<keyword evidence="3" id="KW-1185">Reference proteome</keyword>
<protein>
    <submittedName>
        <fullName evidence="2">Esterase</fullName>
    </submittedName>
</protein>
<evidence type="ECO:0000313" key="2">
    <source>
        <dbReference type="EMBL" id="ADQ16070.1"/>
    </source>
</evidence>
<dbReference type="RefSeq" id="WP_013407125.1">
    <property type="nucleotide sequence ID" value="NC_014655.1"/>
</dbReference>
<dbReference type="eggNOG" id="COG0627">
    <property type="taxonomic scope" value="Bacteria"/>
</dbReference>
<gene>
    <name evidence="2" type="ordered locus">Lbys_0286</name>
</gene>
<dbReference type="InterPro" id="IPR029058">
    <property type="entry name" value="AB_hydrolase_fold"/>
</dbReference>
<keyword evidence="1" id="KW-0732">Signal</keyword>
<dbReference type="SUPFAM" id="SSF53474">
    <property type="entry name" value="alpha/beta-Hydrolases"/>
    <property type="match status" value="1"/>
</dbReference>
<dbReference type="AlphaFoldDB" id="E4RUR9"/>
<proteinExistence type="predicted"/>
<dbReference type="InterPro" id="IPR050583">
    <property type="entry name" value="Mycobacterial_A85_antigen"/>
</dbReference>
<feature type="signal peptide" evidence="1">
    <location>
        <begin position="1"/>
        <end position="17"/>
    </location>
</feature>
<dbReference type="PANTHER" id="PTHR48098:SF3">
    <property type="entry name" value="IRON(III) ENTEROBACTIN ESTERASE"/>
    <property type="match status" value="1"/>
</dbReference>
<accession>E4RUR9</accession>
<dbReference type="KEGG" id="lby:Lbys_0286"/>
<dbReference type="EMBL" id="CP002305">
    <property type="protein sequence ID" value="ADQ16070.1"/>
    <property type="molecule type" value="Genomic_DNA"/>
</dbReference>
<sequence length="483" mass="54782">MKEFCFLLLFLPNALHAQVRVNVHLAPNLMGPYSGQLLVYTLSDTSKHFSDDTFENEAAFTMQVPEWTQGKVITLPPDVPFFNIGLKDLKDGYYRMVAILRTNTSEHRKLSVGNLYTRKEVILKVQKGQDSSVDLELNAAIPDQVFREDEHTKLLKFLSPSLSTQKKKDTYILAGIYLPPSFYRDTDRNYPVVFVHPGWGGTHFQATNPSIRKLYGVGLGEEKIFVFMNPEAQTPYGLHAFVDSRVNGDWGTAFVQEFIPYLVKQYRVNPDPKLHFLTGQSSGGYGALWLALHFSTSFGGTWVTSPDPIDFTHFTGVDIYHDQNYYYDQNGKERGFMTVEGTFKSTLKKTIQLERFEGDGGQQQSFEAEFGLPDEKGRPVHLMDVLTGEINKEVAESWKPYDLALYTLNNIEKLKKLAGPVKIFVGGKDNFLLHKSAQAFQEKTKNLGLNIHVITLPEADHFNVRTVELSAEMQSEIDQLIKN</sequence>
<dbReference type="PANTHER" id="PTHR48098">
    <property type="entry name" value="ENTEROCHELIN ESTERASE-RELATED"/>
    <property type="match status" value="1"/>
</dbReference>
<organism evidence="2 3">
    <name type="scientific">Leadbetterella byssophila (strain DSM 17132 / JCM 16389 / KACC 11308 / NBRC 106382 / 4M15)</name>
    <dbReference type="NCBI Taxonomy" id="649349"/>
    <lineage>
        <taxon>Bacteria</taxon>
        <taxon>Pseudomonadati</taxon>
        <taxon>Bacteroidota</taxon>
        <taxon>Cytophagia</taxon>
        <taxon>Cytophagales</taxon>
        <taxon>Leadbetterellaceae</taxon>
        <taxon>Leadbetterella</taxon>
    </lineage>
</organism>
<feature type="chain" id="PRO_5003188453" evidence="1">
    <location>
        <begin position="18"/>
        <end position="483"/>
    </location>
</feature>
<dbReference type="STRING" id="649349.Lbys_0286"/>
<evidence type="ECO:0000313" key="3">
    <source>
        <dbReference type="Proteomes" id="UP000007435"/>
    </source>
</evidence>
<dbReference type="Gene3D" id="3.40.50.1820">
    <property type="entry name" value="alpha/beta hydrolase"/>
    <property type="match status" value="1"/>
</dbReference>
<dbReference type="OrthoDB" id="9768282at2"/>